<organism evidence="1">
    <name type="scientific">viral metagenome</name>
    <dbReference type="NCBI Taxonomy" id="1070528"/>
    <lineage>
        <taxon>unclassified sequences</taxon>
        <taxon>metagenomes</taxon>
        <taxon>organismal metagenomes</taxon>
    </lineage>
</organism>
<gene>
    <name evidence="1" type="ORF">MM415B01281_0004</name>
</gene>
<proteinExistence type="predicted"/>
<protein>
    <submittedName>
        <fullName evidence="1">Uncharacterized protein</fullName>
    </submittedName>
</protein>
<name>A0A6M3IQG2_9ZZZZ</name>
<reference evidence="1" key="1">
    <citation type="submission" date="2020-03" db="EMBL/GenBank/DDBJ databases">
        <title>The deep terrestrial virosphere.</title>
        <authorList>
            <person name="Holmfeldt K."/>
            <person name="Nilsson E."/>
            <person name="Simone D."/>
            <person name="Lopez-Fernandez M."/>
            <person name="Wu X."/>
            <person name="de Brujin I."/>
            <person name="Lundin D."/>
            <person name="Andersson A."/>
            <person name="Bertilsson S."/>
            <person name="Dopson M."/>
        </authorList>
    </citation>
    <scope>NUCLEOTIDE SEQUENCE</scope>
    <source>
        <strain evidence="1">MM415B01281</strain>
    </source>
</reference>
<accession>A0A6M3IQG2</accession>
<sequence length="162" mass="18413">MKKIILCLIILFLAVPVYAGEHCVFIIQRIDPYPSPVDPGNITPEEQAAIDAWQVVYDNAWGLYRKIDRAEDWLLSAEYQDVFRPGQGVLLTKAGLYGYLHEIPCDMIKKDNPAVWFGTKIQALIDNGWTIRGWAITCDEGQIWQDIRAFLEAKNYAVVPGE</sequence>
<dbReference type="EMBL" id="MT141373">
    <property type="protein sequence ID" value="QJA59514.1"/>
    <property type="molecule type" value="Genomic_DNA"/>
</dbReference>
<dbReference type="AlphaFoldDB" id="A0A6M3IQG2"/>
<evidence type="ECO:0000313" key="1">
    <source>
        <dbReference type="EMBL" id="QJA59514.1"/>
    </source>
</evidence>